<reference evidence="4 5" key="1">
    <citation type="journal article" date="2019" name="Int. J. Syst. Evol. Microbiol.">
        <title>Thermogemmatispora aurantia sp. nov. and Thermogemmatispora argillosa sp. nov., within the class Ktedonobacteria, and emended description of the genus Thermogemmatispora.</title>
        <authorList>
            <person name="Zheng Y."/>
            <person name="Wang C.M."/>
            <person name="Sakai Y."/>
            <person name="Abe K."/>
            <person name="Yokota A."/>
            <person name="Yabe S."/>
        </authorList>
    </citation>
    <scope>NUCLEOTIDE SEQUENCE [LARGE SCALE GENOMIC DNA]</scope>
    <source>
        <strain evidence="4 5">A1-2</strain>
    </source>
</reference>
<accession>A0A5J4K5P0</accession>
<dbReference type="PANTHER" id="PTHR43669:SF3">
    <property type="entry name" value="ALCOHOL DEHYDROGENASE, PUTATIVE (AFU_ORTHOLOGUE AFUA_3G03445)-RELATED"/>
    <property type="match status" value="1"/>
</dbReference>
<dbReference type="GO" id="GO:0016491">
    <property type="term" value="F:oxidoreductase activity"/>
    <property type="evidence" value="ECO:0007669"/>
    <property type="project" value="UniProtKB-KW"/>
</dbReference>
<dbReference type="PANTHER" id="PTHR43669">
    <property type="entry name" value="5-KETO-D-GLUCONATE 5-REDUCTASE"/>
    <property type="match status" value="1"/>
</dbReference>
<dbReference type="SUPFAM" id="SSF51735">
    <property type="entry name" value="NAD(P)-binding Rossmann-fold domains"/>
    <property type="match status" value="1"/>
</dbReference>
<evidence type="ECO:0000256" key="3">
    <source>
        <dbReference type="RuleBase" id="RU000363"/>
    </source>
</evidence>
<dbReference type="CDD" id="cd05233">
    <property type="entry name" value="SDR_c"/>
    <property type="match status" value="1"/>
</dbReference>
<comment type="similarity">
    <text evidence="1 3">Belongs to the short-chain dehydrogenases/reductases (SDR) family.</text>
</comment>
<evidence type="ECO:0000256" key="1">
    <source>
        <dbReference type="ARBA" id="ARBA00006484"/>
    </source>
</evidence>
<dbReference type="RefSeq" id="WP_170293064.1">
    <property type="nucleotide sequence ID" value="NZ_BKZV01000001.1"/>
</dbReference>
<evidence type="ECO:0000313" key="4">
    <source>
        <dbReference type="EMBL" id="GER82382.1"/>
    </source>
</evidence>
<protein>
    <submittedName>
        <fullName evidence="4">Short-chain dehydrogenase</fullName>
    </submittedName>
</protein>
<dbReference type="PRINTS" id="PR00080">
    <property type="entry name" value="SDRFAMILY"/>
</dbReference>
<dbReference type="EMBL" id="BKZV01000001">
    <property type="protein sequence ID" value="GER82382.1"/>
    <property type="molecule type" value="Genomic_DNA"/>
</dbReference>
<dbReference type="AlphaFoldDB" id="A0A5J4K5P0"/>
<dbReference type="InterPro" id="IPR002347">
    <property type="entry name" value="SDR_fam"/>
</dbReference>
<evidence type="ECO:0000313" key="5">
    <source>
        <dbReference type="Proteomes" id="UP000334820"/>
    </source>
</evidence>
<keyword evidence="5" id="KW-1185">Reference proteome</keyword>
<gene>
    <name evidence="4" type="ORF">KTAU_10190</name>
</gene>
<proteinExistence type="inferred from homology"/>
<dbReference type="Gene3D" id="3.40.50.720">
    <property type="entry name" value="NAD(P)-binding Rossmann-like Domain"/>
    <property type="match status" value="1"/>
</dbReference>
<keyword evidence="2" id="KW-0560">Oxidoreductase</keyword>
<dbReference type="InterPro" id="IPR036291">
    <property type="entry name" value="NAD(P)-bd_dom_sf"/>
</dbReference>
<dbReference type="PRINTS" id="PR00081">
    <property type="entry name" value="GDHRDH"/>
</dbReference>
<dbReference type="Pfam" id="PF00106">
    <property type="entry name" value="adh_short"/>
    <property type="match status" value="1"/>
</dbReference>
<dbReference type="InterPro" id="IPR020904">
    <property type="entry name" value="Sc_DH/Rdtase_CS"/>
</dbReference>
<dbReference type="PROSITE" id="PS00061">
    <property type="entry name" value="ADH_SHORT"/>
    <property type="match status" value="1"/>
</dbReference>
<organism evidence="4 5">
    <name type="scientific">Thermogemmatispora aurantia</name>
    <dbReference type="NCBI Taxonomy" id="2045279"/>
    <lineage>
        <taxon>Bacteria</taxon>
        <taxon>Bacillati</taxon>
        <taxon>Chloroflexota</taxon>
        <taxon>Ktedonobacteria</taxon>
        <taxon>Thermogemmatisporales</taxon>
        <taxon>Thermogemmatisporaceae</taxon>
        <taxon>Thermogemmatispora</taxon>
    </lineage>
</organism>
<comment type="caution">
    <text evidence="4">The sequence shown here is derived from an EMBL/GenBank/DDBJ whole genome shotgun (WGS) entry which is preliminary data.</text>
</comment>
<evidence type="ECO:0000256" key="2">
    <source>
        <dbReference type="ARBA" id="ARBA00023002"/>
    </source>
</evidence>
<dbReference type="Proteomes" id="UP000334820">
    <property type="component" value="Unassembled WGS sequence"/>
</dbReference>
<name>A0A5J4K5P0_9CHLR</name>
<sequence length="235" mass="25714">MMSSSLSADRIGLITGASRGLGLALARELARAGWRLIIDARTAGELEQARAELARWSEVVATTGDVSDPEHQQALTSAVARWGKLDLLVNNASILGPSPQPFLLEYPLEILEQVYRVNTLSPLSLIQRVRRYLSSKACIINITSDAAREPYPGWGGYGSSKAALEQLTIILAVEQPQWRVYLVDPGDMRTRLHQEAFPGEDISDRPPPEVSVPGLLALIKGDYPSGRYLAREVKA</sequence>